<feature type="region of interest" description="Disordered" evidence="1">
    <location>
        <begin position="306"/>
        <end position="342"/>
    </location>
</feature>
<evidence type="ECO:0000313" key="3">
    <source>
        <dbReference type="Proteomes" id="UP001149165"/>
    </source>
</evidence>
<dbReference type="EMBL" id="JAPQKH010000005">
    <property type="protein sequence ID" value="KAJ5096708.1"/>
    <property type="molecule type" value="Genomic_DNA"/>
</dbReference>
<organism evidence="2 3">
    <name type="scientific">Penicillium angulare</name>
    <dbReference type="NCBI Taxonomy" id="116970"/>
    <lineage>
        <taxon>Eukaryota</taxon>
        <taxon>Fungi</taxon>
        <taxon>Dikarya</taxon>
        <taxon>Ascomycota</taxon>
        <taxon>Pezizomycotina</taxon>
        <taxon>Eurotiomycetes</taxon>
        <taxon>Eurotiomycetidae</taxon>
        <taxon>Eurotiales</taxon>
        <taxon>Aspergillaceae</taxon>
        <taxon>Penicillium</taxon>
    </lineage>
</organism>
<keyword evidence="3" id="KW-1185">Reference proteome</keyword>
<name>A0A9W9FAN8_9EURO</name>
<gene>
    <name evidence="2" type="ORF">N7456_007429</name>
</gene>
<reference evidence="2" key="1">
    <citation type="submission" date="2022-11" db="EMBL/GenBank/DDBJ databases">
        <authorList>
            <person name="Petersen C."/>
        </authorList>
    </citation>
    <scope>NUCLEOTIDE SEQUENCE</scope>
    <source>
        <strain evidence="2">IBT 30069</strain>
    </source>
</reference>
<comment type="caution">
    <text evidence="2">The sequence shown here is derived from an EMBL/GenBank/DDBJ whole genome shotgun (WGS) entry which is preliminary data.</text>
</comment>
<feature type="compositionally biased region" description="Polar residues" evidence="1">
    <location>
        <begin position="327"/>
        <end position="336"/>
    </location>
</feature>
<evidence type="ECO:0000313" key="2">
    <source>
        <dbReference type="EMBL" id="KAJ5096708.1"/>
    </source>
</evidence>
<accession>A0A9W9FAN8</accession>
<sequence>MHASLMAAKANPPASLLEDFLTPPLIAEKPLSRSGARVLNCFKLHRAGVRPQPWWQHRLPPGDYSKVLNVLVRDENLQNYVEDKVRYDYEPRHSYLSFRMPSPVHNIFCAGIAEEVLRQLKQFEQTEGCADFAKEIVHLATSRLIIPTEMADEKQTYARREPDASFKHRPARFPGVIIEMCYSQKSKAISRLADEYILDTDGSVNAVIGLDVDYIGSKKATLTVWQPEYTIVDGIEELQATAVIDALAFRTDAGLPTDGVTLRIPLKNFATENLTKGDTNLNKGIYITSTQLCEFLLRAESEQRMETLQQGSTNQLRPGAGKRRRSQTPPEQLSSGEDQRGRLGIDLRLHSSSGSSLSNNR</sequence>
<dbReference type="OrthoDB" id="3485856at2759"/>
<feature type="compositionally biased region" description="Polar residues" evidence="1">
    <location>
        <begin position="306"/>
        <end position="316"/>
    </location>
</feature>
<dbReference type="AlphaFoldDB" id="A0A9W9FAN8"/>
<proteinExistence type="predicted"/>
<dbReference type="Proteomes" id="UP001149165">
    <property type="component" value="Unassembled WGS sequence"/>
</dbReference>
<reference evidence="2" key="2">
    <citation type="journal article" date="2023" name="IMA Fungus">
        <title>Comparative genomic study of the Penicillium genus elucidates a diverse pangenome and 15 lateral gene transfer events.</title>
        <authorList>
            <person name="Petersen C."/>
            <person name="Sorensen T."/>
            <person name="Nielsen M.R."/>
            <person name="Sondergaard T.E."/>
            <person name="Sorensen J.L."/>
            <person name="Fitzpatrick D.A."/>
            <person name="Frisvad J.C."/>
            <person name="Nielsen K.L."/>
        </authorList>
    </citation>
    <scope>NUCLEOTIDE SEQUENCE</scope>
    <source>
        <strain evidence="2">IBT 30069</strain>
    </source>
</reference>
<evidence type="ECO:0000256" key="1">
    <source>
        <dbReference type="SAM" id="MobiDB-lite"/>
    </source>
</evidence>
<protein>
    <submittedName>
        <fullName evidence="2">Uncharacterized protein</fullName>
    </submittedName>
</protein>